<dbReference type="SUPFAM" id="SSF52833">
    <property type="entry name" value="Thioredoxin-like"/>
    <property type="match status" value="1"/>
</dbReference>
<dbReference type="AlphaFoldDB" id="A0A4R7JK33"/>
<evidence type="ECO:0000313" key="6">
    <source>
        <dbReference type="EMBL" id="TDT37786.1"/>
    </source>
</evidence>
<dbReference type="InterPro" id="IPR050553">
    <property type="entry name" value="Thioredoxin_ResA/DsbE_sf"/>
</dbReference>
<dbReference type="CDD" id="cd02966">
    <property type="entry name" value="TlpA_like_family"/>
    <property type="match status" value="1"/>
</dbReference>
<evidence type="ECO:0000256" key="1">
    <source>
        <dbReference type="ARBA" id="ARBA00004196"/>
    </source>
</evidence>
<dbReference type="InterPro" id="IPR000866">
    <property type="entry name" value="AhpC/TSA"/>
</dbReference>
<name>A0A4R7JK33_9GAMM</name>
<keyword evidence="7" id="KW-1185">Reference proteome</keyword>
<dbReference type="PANTHER" id="PTHR42852">
    <property type="entry name" value="THIOL:DISULFIDE INTERCHANGE PROTEIN DSBE"/>
    <property type="match status" value="1"/>
</dbReference>
<dbReference type="Pfam" id="PF00578">
    <property type="entry name" value="AhpC-TSA"/>
    <property type="match status" value="1"/>
</dbReference>
<dbReference type="GO" id="GO:0017004">
    <property type="term" value="P:cytochrome complex assembly"/>
    <property type="evidence" value="ECO:0007669"/>
    <property type="project" value="UniProtKB-KW"/>
</dbReference>
<keyword evidence="2" id="KW-0201">Cytochrome c-type biogenesis</keyword>
<dbReference type="PANTHER" id="PTHR42852:SF6">
    <property type="entry name" value="THIOL:DISULFIDE INTERCHANGE PROTEIN DSBE"/>
    <property type="match status" value="1"/>
</dbReference>
<comment type="subcellular location">
    <subcellularLocation>
        <location evidence="1">Cell envelope</location>
    </subcellularLocation>
</comment>
<dbReference type="RefSeq" id="WP_243865056.1">
    <property type="nucleotide sequence ID" value="NZ_SOAX01000007.1"/>
</dbReference>
<evidence type="ECO:0000256" key="2">
    <source>
        <dbReference type="ARBA" id="ARBA00022748"/>
    </source>
</evidence>
<dbReference type="PROSITE" id="PS00194">
    <property type="entry name" value="THIOREDOXIN_1"/>
    <property type="match status" value="1"/>
</dbReference>
<keyword evidence="6" id="KW-0413">Isomerase</keyword>
<dbReference type="Proteomes" id="UP000295830">
    <property type="component" value="Unassembled WGS sequence"/>
</dbReference>
<comment type="caution">
    <text evidence="6">The sequence shown here is derived from an EMBL/GenBank/DDBJ whole genome shotgun (WGS) entry which is preliminary data.</text>
</comment>
<gene>
    <name evidence="6" type="ORF">DES49_2746</name>
</gene>
<dbReference type="InterPro" id="IPR017937">
    <property type="entry name" value="Thioredoxin_CS"/>
</dbReference>
<dbReference type="InterPro" id="IPR013766">
    <property type="entry name" value="Thioredoxin_domain"/>
</dbReference>
<dbReference type="GO" id="GO:0016209">
    <property type="term" value="F:antioxidant activity"/>
    <property type="evidence" value="ECO:0007669"/>
    <property type="project" value="InterPro"/>
</dbReference>
<evidence type="ECO:0000259" key="5">
    <source>
        <dbReference type="PROSITE" id="PS51352"/>
    </source>
</evidence>
<dbReference type="PROSITE" id="PS51352">
    <property type="entry name" value="THIOREDOXIN_2"/>
    <property type="match status" value="1"/>
</dbReference>
<sequence length="147" mass="16609">MNHLGAAFAAGVLALLVTGCSGETTFTTAEDEPLVWEELRGDWVFVNYWAEWCEPCYEEIPELNRLDKASNVTVLGVNFDGEKGDSLRNVMTEMGIEFRVLQQNPAREFDWEQPLSLPATMVVNPEGELVEARFGEQTYEELMEVVE</sequence>
<proteinExistence type="predicted"/>
<dbReference type="GO" id="GO:0015036">
    <property type="term" value="F:disulfide oxidoreductase activity"/>
    <property type="evidence" value="ECO:0007669"/>
    <property type="project" value="UniProtKB-ARBA"/>
</dbReference>
<dbReference type="InterPro" id="IPR036249">
    <property type="entry name" value="Thioredoxin-like_sf"/>
</dbReference>
<reference evidence="6 7" key="1">
    <citation type="submission" date="2019-03" db="EMBL/GenBank/DDBJ databases">
        <title>Genomic Encyclopedia of Type Strains, Phase IV (KMG-IV): sequencing the most valuable type-strain genomes for metagenomic binning, comparative biology and taxonomic classification.</title>
        <authorList>
            <person name="Goeker M."/>
        </authorList>
    </citation>
    <scope>NUCLEOTIDE SEQUENCE [LARGE SCALE GENOMIC DNA]</scope>
    <source>
        <strain evidence="6 7">DSM 15505</strain>
    </source>
</reference>
<dbReference type="EMBL" id="SOAX01000007">
    <property type="protein sequence ID" value="TDT37786.1"/>
    <property type="molecule type" value="Genomic_DNA"/>
</dbReference>
<feature type="domain" description="Thioredoxin" evidence="5">
    <location>
        <begin position="4"/>
        <end position="147"/>
    </location>
</feature>
<keyword evidence="3" id="KW-1015">Disulfide bond</keyword>
<dbReference type="GO" id="GO:0030313">
    <property type="term" value="C:cell envelope"/>
    <property type="evidence" value="ECO:0007669"/>
    <property type="project" value="UniProtKB-SubCell"/>
</dbReference>
<evidence type="ECO:0000256" key="3">
    <source>
        <dbReference type="ARBA" id="ARBA00023157"/>
    </source>
</evidence>
<evidence type="ECO:0000256" key="4">
    <source>
        <dbReference type="ARBA" id="ARBA00023284"/>
    </source>
</evidence>
<keyword evidence="4" id="KW-0676">Redox-active center</keyword>
<dbReference type="Gene3D" id="3.40.30.10">
    <property type="entry name" value="Glutaredoxin"/>
    <property type="match status" value="1"/>
</dbReference>
<dbReference type="GO" id="GO:0016853">
    <property type="term" value="F:isomerase activity"/>
    <property type="evidence" value="ECO:0007669"/>
    <property type="project" value="UniProtKB-KW"/>
</dbReference>
<accession>A0A4R7JK33</accession>
<evidence type="ECO:0000313" key="7">
    <source>
        <dbReference type="Proteomes" id="UP000295830"/>
    </source>
</evidence>
<organism evidence="6 7">
    <name type="scientific">Halospina denitrificans</name>
    <dbReference type="NCBI Taxonomy" id="332522"/>
    <lineage>
        <taxon>Bacteria</taxon>
        <taxon>Pseudomonadati</taxon>
        <taxon>Pseudomonadota</taxon>
        <taxon>Gammaproteobacteria</taxon>
        <taxon>Halospina</taxon>
    </lineage>
</organism>
<protein>
    <submittedName>
        <fullName evidence="6">Thiol-disulfide isomerase/thioredoxin</fullName>
    </submittedName>
</protein>